<sequence length="52" mass="6071">MEEPFLYSLKLILGERCTDNMHSIYKTVITIILSEMEKGCESEMRGMQKVED</sequence>
<evidence type="ECO:0000313" key="1">
    <source>
        <dbReference type="EMBL" id="EFO18897.1"/>
    </source>
</evidence>
<proteinExistence type="predicted"/>
<name>A0A1S0TSU5_LOALO</name>
<protein>
    <submittedName>
        <fullName evidence="1">Uncharacterized protein</fullName>
    </submittedName>
</protein>
<dbReference type="AlphaFoldDB" id="A0A1S0TSU5"/>
<dbReference type="CTD" id="9947038"/>
<dbReference type="OrthoDB" id="6344802at2759"/>
<accession>A0A1S0TSU5</accession>
<dbReference type="GeneID" id="9947038"/>
<dbReference type="InParanoid" id="A0A1S0TSU5"/>
<dbReference type="KEGG" id="loa:LOAG_09597"/>
<reference evidence="1" key="1">
    <citation type="submission" date="2012-04" db="EMBL/GenBank/DDBJ databases">
        <title>The Genome Sequence of Loa loa.</title>
        <authorList>
            <consortium name="The Broad Institute Genome Sequencing Platform"/>
            <consortium name="Broad Institute Genome Sequencing Center for Infectious Disease"/>
            <person name="Nutman T.B."/>
            <person name="Fink D.L."/>
            <person name="Russ C."/>
            <person name="Young S."/>
            <person name="Zeng Q."/>
            <person name="Gargeya S."/>
            <person name="Alvarado L."/>
            <person name="Berlin A."/>
            <person name="Chapman S.B."/>
            <person name="Chen Z."/>
            <person name="Freedman E."/>
            <person name="Gellesch M."/>
            <person name="Goldberg J."/>
            <person name="Griggs A."/>
            <person name="Gujja S."/>
            <person name="Heilman E.R."/>
            <person name="Heiman D."/>
            <person name="Howarth C."/>
            <person name="Mehta T."/>
            <person name="Neiman D."/>
            <person name="Pearson M."/>
            <person name="Roberts A."/>
            <person name="Saif S."/>
            <person name="Shea T."/>
            <person name="Shenoy N."/>
            <person name="Sisk P."/>
            <person name="Stolte C."/>
            <person name="Sykes S."/>
            <person name="White J."/>
            <person name="Yandava C."/>
            <person name="Haas B."/>
            <person name="Henn M.R."/>
            <person name="Nusbaum C."/>
            <person name="Birren B."/>
        </authorList>
    </citation>
    <scope>NUCLEOTIDE SEQUENCE [LARGE SCALE GENOMIC DNA]</scope>
</reference>
<dbReference type="RefSeq" id="XP_003145172.1">
    <property type="nucleotide sequence ID" value="XM_003145124.1"/>
</dbReference>
<gene>
    <name evidence="1" type="ORF">LOAG_09597</name>
</gene>
<organism evidence="1">
    <name type="scientific">Loa loa</name>
    <name type="common">Eye worm</name>
    <name type="synonym">Filaria loa</name>
    <dbReference type="NCBI Taxonomy" id="7209"/>
    <lineage>
        <taxon>Eukaryota</taxon>
        <taxon>Metazoa</taxon>
        <taxon>Ecdysozoa</taxon>
        <taxon>Nematoda</taxon>
        <taxon>Chromadorea</taxon>
        <taxon>Rhabditida</taxon>
        <taxon>Spirurina</taxon>
        <taxon>Spiruromorpha</taxon>
        <taxon>Filarioidea</taxon>
        <taxon>Onchocercidae</taxon>
        <taxon>Loa</taxon>
    </lineage>
</organism>
<dbReference type="EMBL" id="JH712292">
    <property type="protein sequence ID" value="EFO18897.1"/>
    <property type="molecule type" value="Genomic_DNA"/>
</dbReference>